<name>A0ABS8TMR5_DATST</name>
<protein>
    <submittedName>
        <fullName evidence="2">Uncharacterized protein</fullName>
    </submittedName>
</protein>
<organism evidence="2 3">
    <name type="scientific">Datura stramonium</name>
    <name type="common">Jimsonweed</name>
    <name type="synonym">Common thornapple</name>
    <dbReference type="NCBI Taxonomy" id="4076"/>
    <lineage>
        <taxon>Eukaryota</taxon>
        <taxon>Viridiplantae</taxon>
        <taxon>Streptophyta</taxon>
        <taxon>Embryophyta</taxon>
        <taxon>Tracheophyta</taxon>
        <taxon>Spermatophyta</taxon>
        <taxon>Magnoliopsida</taxon>
        <taxon>eudicotyledons</taxon>
        <taxon>Gunneridae</taxon>
        <taxon>Pentapetalae</taxon>
        <taxon>asterids</taxon>
        <taxon>lamiids</taxon>
        <taxon>Solanales</taxon>
        <taxon>Solanaceae</taxon>
        <taxon>Solanoideae</taxon>
        <taxon>Datureae</taxon>
        <taxon>Datura</taxon>
    </lineage>
</organism>
<dbReference type="EMBL" id="JACEIK010001781">
    <property type="protein sequence ID" value="MCD7472128.1"/>
    <property type="molecule type" value="Genomic_DNA"/>
</dbReference>
<comment type="caution">
    <text evidence="2">The sequence shown here is derived from an EMBL/GenBank/DDBJ whole genome shotgun (WGS) entry which is preliminary data.</text>
</comment>
<reference evidence="2 3" key="1">
    <citation type="journal article" date="2021" name="BMC Genomics">
        <title>Datura genome reveals duplications of psychoactive alkaloid biosynthetic genes and high mutation rate following tissue culture.</title>
        <authorList>
            <person name="Rajewski A."/>
            <person name="Carter-House D."/>
            <person name="Stajich J."/>
            <person name="Litt A."/>
        </authorList>
    </citation>
    <scope>NUCLEOTIDE SEQUENCE [LARGE SCALE GENOMIC DNA]</scope>
    <source>
        <strain evidence="2">AR-01</strain>
    </source>
</reference>
<sequence length="95" mass="10036">MDQETGPSPARYVRVMQPTTQRSDGASRPLMQRDGACRRGKTPDGASHGKSFGTGILARISITSADGHDGAVVVSHGVLEEVAWAKLEEISPTCS</sequence>
<evidence type="ECO:0000256" key="1">
    <source>
        <dbReference type="SAM" id="MobiDB-lite"/>
    </source>
</evidence>
<evidence type="ECO:0000313" key="3">
    <source>
        <dbReference type="Proteomes" id="UP000823775"/>
    </source>
</evidence>
<dbReference type="Proteomes" id="UP000823775">
    <property type="component" value="Unassembled WGS sequence"/>
</dbReference>
<keyword evidence="3" id="KW-1185">Reference proteome</keyword>
<proteinExistence type="predicted"/>
<feature type="region of interest" description="Disordered" evidence="1">
    <location>
        <begin position="1"/>
        <end position="52"/>
    </location>
</feature>
<evidence type="ECO:0000313" key="2">
    <source>
        <dbReference type="EMBL" id="MCD7472128.1"/>
    </source>
</evidence>
<accession>A0ABS8TMR5</accession>
<gene>
    <name evidence="2" type="ORF">HAX54_013122</name>
</gene>